<dbReference type="PANTHER" id="PTHR33529">
    <property type="entry name" value="SLR0882 PROTEIN-RELATED"/>
    <property type="match status" value="1"/>
</dbReference>
<evidence type="ECO:0000313" key="7">
    <source>
        <dbReference type="EMBL" id="MBU3838483.1"/>
    </source>
</evidence>
<organism evidence="7 8">
    <name type="scientific">Candidatus Phocaeicola faecigallinarum</name>
    <dbReference type="NCBI Taxonomy" id="2838732"/>
    <lineage>
        <taxon>Bacteria</taxon>
        <taxon>Pseudomonadati</taxon>
        <taxon>Bacteroidota</taxon>
        <taxon>Bacteroidia</taxon>
        <taxon>Bacteroidales</taxon>
        <taxon>Bacteroidaceae</taxon>
        <taxon>Phocaeicola</taxon>
    </lineage>
</organism>
<feature type="transmembrane region" description="Helical" evidence="6">
    <location>
        <begin position="117"/>
        <end position="135"/>
    </location>
</feature>
<dbReference type="AlphaFoldDB" id="A0A948WZJ4"/>
<comment type="caution">
    <text evidence="7">The sequence shown here is derived from an EMBL/GenBank/DDBJ whole genome shotgun (WGS) entry which is preliminary data.</text>
</comment>
<dbReference type="EMBL" id="JAHLFW010000079">
    <property type="protein sequence ID" value="MBU3838483.1"/>
    <property type="molecule type" value="Genomic_DNA"/>
</dbReference>
<keyword evidence="2" id="KW-1003">Cell membrane</keyword>
<proteinExistence type="predicted"/>
<name>A0A948WZJ4_9BACT</name>
<evidence type="ECO:0000256" key="5">
    <source>
        <dbReference type="ARBA" id="ARBA00023136"/>
    </source>
</evidence>
<accession>A0A948WZJ4</accession>
<feature type="transmembrane region" description="Helical" evidence="6">
    <location>
        <begin position="77"/>
        <end position="96"/>
    </location>
</feature>
<dbReference type="InterPro" id="IPR005495">
    <property type="entry name" value="LptG/LptF_permease"/>
</dbReference>
<gene>
    <name evidence="7" type="ORF">H9777_09290</name>
</gene>
<keyword evidence="3 6" id="KW-0812">Transmembrane</keyword>
<feature type="transmembrane region" description="Helical" evidence="6">
    <location>
        <begin position="295"/>
        <end position="312"/>
    </location>
</feature>
<comment type="subcellular location">
    <subcellularLocation>
        <location evidence="1">Cell membrane</location>
        <topology evidence="1">Multi-pass membrane protein</topology>
    </subcellularLocation>
</comment>
<feature type="transmembrane region" description="Helical" evidence="6">
    <location>
        <begin position="352"/>
        <end position="372"/>
    </location>
</feature>
<evidence type="ECO:0000256" key="2">
    <source>
        <dbReference type="ARBA" id="ARBA00022475"/>
    </source>
</evidence>
<reference evidence="7" key="1">
    <citation type="journal article" date="2021" name="PeerJ">
        <title>Extensive microbial diversity within the chicken gut microbiome revealed by metagenomics and culture.</title>
        <authorList>
            <person name="Gilroy R."/>
            <person name="Ravi A."/>
            <person name="Getino M."/>
            <person name="Pursley I."/>
            <person name="Horton D.L."/>
            <person name="Alikhan N.F."/>
            <person name="Baker D."/>
            <person name="Gharbi K."/>
            <person name="Hall N."/>
            <person name="Watson M."/>
            <person name="Adriaenssens E.M."/>
            <person name="Foster-Nyarko E."/>
            <person name="Jarju S."/>
            <person name="Secka A."/>
            <person name="Antonio M."/>
            <person name="Oren A."/>
            <person name="Chaudhuri R.R."/>
            <person name="La Ragione R."/>
            <person name="Hildebrand F."/>
            <person name="Pallen M.J."/>
        </authorList>
    </citation>
    <scope>NUCLEOTIDE SEQUENCE</scope>
    <source>
        <strain evidence="7">G4-2901</strain>
    </source>
</reference>
<dbReference type="PANTHER" id="PTHR33529:SF8">
    <property type="entry name" value="PERMEASE, YJGP_YJGQ FAMILY"/>
    <property type="match status" value="1"/>
</dbReference>
<evidence type="ECO:0000256" key="1">
    <source>
        <dbReference type="ARBA" id="ARBA00004651"/>
    </source>
</evidence>
<dbReference type="Pfam" id="PF03739">
    <property type="entry name" value="LptF_LptG"/>
    <property type="match status" value="1"/>
</dbReference>
<evidence type="ECO:0000256" key="4">
    <source>
        <dbReference type="ARBA" id="ARBA00022989"/>
    </source>
</evidence>
<reference evidence="7" key="2">
    <citation type="submission" date="2021-04" db="EMBL/GenBank/DDBJ databases">
        <authorList>
            <person name="Gilroy R."/>
        </authorList>
    </citation>
    <scope>NUCLEOTIDE SEQUENCE</scope>
    <source>
        <strain evidence="7">G4-2901</strain>
    </source>
</reference>
<protein>
    <submittedName>
        <fullName evidence="7">LptF/LptG family permease</fullName>
    </submittedName>
</protein>
<sequence>MKEKLARFKDKFLKRFWLKRIDRYIMKKFLGTFFFALALILSISVVFDINENIDSFINNKAPVEAIIFDYYMNFVPYYANLFSPLFIFISVIFFTSKLAENSEIIAMFSTGMSFKRLLIPYFLSAAIIAIGSYILSSQYIPKGSITRIDFEAKYKNKKKVNYARNIQLVVDTGTIAYMERYENYNLTGYRFSLDKFEDNKLVSHLTARRATYDTTKVHKWIIRDYMIREMKGMKEVITKGERLDTIINMEPQDFLITRNQYETLTSSELKTYIDNQKRRGFANIKEFEVEYYKRIATPFAAFILTLIGASLSSKKVKGGMGLNLGVGLGLSASYILFQTISSTFAISGNVPPALAVWMPNILFLIIAIYLYIKAPK</sequence>
<keyword evidence="4 6" id="KW-1133">Transmembrane helix</keyword>
<dbReference type="GO" id="GO:0043190">
    <property type="term" value="C:ATP-binding cassette (ABC) transporter complex"/>
    <property type="evidence" value="ECO:0007669"/>
    <property type="project" value="TreeGrafter"/>
</dbReference>
<evidence type="ECO:0000313" key="8">
    <source>
        <dbReference type="Proteomes" id="UP000783796"/>
    </source>
</evidence>
<evidence type="ECO:0000256" key="3">
    <source>
        <dbReference type="ARBA" id="ARBA00022692"/>
    </source>
</evidence>
<dbReference type="GO" id="GO:0015920">
    <property type="term" value="P:lipopolysaccharide transport"/>
    <property type="evidence" value="ECO:0007669"/>
    <property type="project" value="TreeGrafter"/>
</dbReference>
<dbReference type="Proteomes" id="UP000783796">
    <property type="component" value="Unassembled WGS sequence"/>
</dbReference>
<evidence type="ECO:0000256" key="6">
    <source>
        <dbReference type="SAM" id="Phobius"/>
    </source>
</evidence>
<keyword evidence="5 6" id="KW-0472">Membrane</keyword>
<feature type="transmembrane region" description="Helical" evidence="6">
    <location>
        <begin position="324"/>
        <end position="346"/>
    </location>
</feature>